<evidence type="ECO:0000313" key="2">
    <source>
        <dbReference type="EnsemblPlants" id="TuG1812G0100004614.01.T01.cds302072"/>
    </source>
</evidence>
<sequence>RGRHHRGHRGRRGSLHLGDAVAVAVPAALEVVVVVGDAVPARARAQVLLGAHLADEAGDDDQRRDHAQHHEHRRVRPPAAAAGRRRVLQRPRVDDDARPLASRRHR</sequence>
<reference evidence="2" key="2">
    <citation type="submission" date="2018-03" db="EMBL/GenBank/DDBJ databases">
        <title>The Triticum urartu genome reveals the dynamic nature of wheat genome evolution.</title>
        <authorList>
            <person name="Ling H."/>
            <person name="Ma B."/>
            <person name="Shi X."/>
            <person name="Liu H."/>
            <person name="Dong L."/>
            <person name="Sun H."/>
            <person name="Cao Y."/>
            <person name="Gao Q."/>
            <person name="Zheng S."/>
            <person name="Li Y."/>
            <person name="Yu Y."/>
            <person name="Du H."/>
            <person name="Qi M."/>
            <person name="Li Y."/>
            <person name="Yu H."/>
            <person name="Cui Y."/>
            <person name="Wang N."/>
            <person name="Chen C."/>
            <person name="Wu H."/>
            <person name="Zhao Y."/>
            <person name="Zhang J."/>
            <person name="Li Y."/>
            <person name="Zhou W."/>
            <person name="Zhang B."/>
            <person name="Hu W."/>
            <person name="Eijk M."/>
            <person name="Tang J."/>
            <person name="Witsenboer H."/>
            <person name="Zhao S."/>
            <person name="Li Z."/>
            <person name="Zhang A."/>
            <person name="Wang D."/>
            <person name="Liang C."/>
        </authorList>
    </citation>
    <scope>NUCLEOTIDE SEQUENCE [LARGE SCALE GENOMIC DNA]</scope>
    <source>
        <strain evidence="2">cv. G1812</strain>
    </source>
</reference>
<evidence type="ECO:0000256" key="1">
    <source>
        <dbReference type="SAM" id="MobiDB-lite"/>
    </source>
</evidence>
<accession>A0A8R7P827</accession>
<name>A0A8R7P827_TRIUA</name>
<organism evidence="2 3">
    <name type="scientific">Triticum urartu</name>
    <name type="common">Red wild einkorn</name>
    <name type="synonym">Crithodium urartu</name>
    <dbReference type="NCBI Taxonomy" id="4572"/>
    <lineage>
        <taxon>Eukaryota</taxon>
        <taxon>Viridiplantae</taxon>
        <taxon>Streptophyta</taxon>
        <taxon>Embryophyta</taxon>
        <taxon>Tracheophyta</taxon>
        <taxon>Spermatophyta</taxon>
        <taxon>Magnoliopsida</taxon>
        <taxon>Liliopsida</taxon>
        <taxon>Poales</taxon>
        <taxon>Poaceae</taxon>
        <taxon>BOP clade</taxon>
        <taxon>Pooideae</taxon>
        <taxon>Triticodae</taxon>
        <taxon>Triticeae</taxon>
        <taxon>Triticinae</taxon>
        <taxon>Triticum</taxon>
    </lineage>
</organism>
<dbReference type="Proteomes" id="UP000015106">
    <property type="component" value="Chromosome 1"/>
</dbReference>
<reference evidence="3" key="1">
    <citation type="journal article" date="2013" name="Nature">
        <title>Draft genome of the wheat A-genome progenitor Triticum urartu.</title>
        <authorList>
            <person name="Ling H.Q."/>
            <person name="Zhao S."/>
            <person name="Liu D."/>
            <person name="Wang J."/>
            <person name="Sun H."/>
            <person name="Zhang C."/>
            <person name="Fan H."/>
            <person name="Li D."/>
            <person name="Dong L."/>
            <person name="Tao Y."/>
            <person name="Gao C."/>
            <person name="Wu H."/>
            <person name="Li Y."/>
            <person name="Cui Y."/>
            <person name="Guo X."/>
            <person name="Zheng S."/>
            <person name="Wang B."/>
            <person name="Yu K."/>
            <person name="Liang Q."/>
            <person name="Yang W."/>
            <person name="Lou X."/>
            <person name="Chen J."/>
            <person name="Feng M."/>
            <person name="Jian J."/>
            <person name="Zhang X."/>
            <person name="Luo G."/>
            <person name="Jiang Y."/>
            <person name="Liu J."/>
            <person name="Wang Z."/>
            <person name="Sha Y."/>
            <person name="Zhang B."/>
            <person name="Wu H."/>
            <person name="Tang D."/>
            <person name="Shen Q."/>
            <person name="Xue P."/>
            <person name="Zou S."/>
            <person name="Wang X."/>
            <person name="Liu X."/>
            <person name="Wang F."/>
            <person name="Yang Y."/>
            <person name="An X."/>
            <person name="Dong Z."/>
            <person name="Zhang K."/>
            <person name="Zhang X."/>
            <person name="Luo M.C."/>
            <person name="Dvorak J."/>
            <person name="Tong Y."/>
            <person name="Wang J."/>
            <person name="Yang H."/>
            <person name="Li Z."/>
            <person name="Wang D."/>
            <person name="Zhang A."/>
            <person name="Wang J."/>
        </authorList>
    </citation>
    <scope>NUCLEOTIDE SEQUENCE</scope>
    <source>
        <strain evidence="3">cv. G1812</strain>
    </source>
</reference>
<evidence type="ECO:0000313" key="3">
    <source>
        <dbReference type="Proteomes" id="UP000015106"/>
    </source>
</evidence>
<proteinExistence type="predicted"/>
<dbReference type="AlphaFoldDB" id="A0A8R7P827"/>
<protein>
    <submittedName>
        <fullName evidence="2">Uncharacterized protein</fullName>
    </submittedName>
</protein>
<reference evidence="2" key="3">
    <citation type="submission" date="2022-06" db="UniProtKB">
        <authorList>
            <consortium name="EnsemblPlants"/>
        </authorList>
    </citation>
    <scope>IDENTIFICATION</scope>
</reference>
<feature type="region of interest" description="Disordered" evidence="1">
    <location>
        <begin position="56"/>
        <end position="106"/>
    </location>
</feature>
<feature type="compositionally biased region" description="Basic residues" evidence="1">
    <location>
        <begin position="66"/>
        <end position="76"/>
    </location>
</feature>
<keyword evidence="3" id="KW-1185">Reference proteome</keyword>
<dbReference type="EnsemblPlants" id="TuG1812G0100004614.01.T01">
    <property type="protein sequence ID" value="TuG1812G0100004614.01.T01.cds302072"/>
    <property type="gene ID" value="TuG1812G0100004614.01"/>
</dbReference>
<dbReference type="Gramene" id="TuG1812G0100004614.01.T01">
    <property type="protein sequence ID" value="TuG1812G0100004614.01.T01.cds302072"/>
    <property type="gene ID" value="TuG1812G0100004614.01"/>
</dbReference>